<dbReference type="GO" id="GO:0016020">
    <property type="term" value="C:membrane"/>
    <property type="evidence" value="ECO:0007669"/>
    <property type="project" value="TreeGrafter"/>
</dbReference>
<accession>A0A916K0R4</accession>
<proteinExistence type="predicted"/>
<evidence type="ECO:0000313" key="5">
    <source>
        <dbReference type="Proteomes" id="UP000693672"/>
    </source>
</evidence>
<dbReference type="CDD" id="cd03511">
    <property type="entry name" value="Rhizopine-oxygenase-like"/>
    <property type="match status" value="1"/>
</dbReference>
<dbReference type="RefSeq" id="WP_218092239.1">
    <property type="nucleotide sequence ID" value="NZ_CAJVAS010000009.1"/>
</dbReference>
<keyword evidence="2" id="KW-0812">Transmembrane</keyword>
<evidence type="ECO:0000259" key="3">
    <source>
        <dbReference type="Pfam" id="PF00487"/>
    </source>
</evidence>
<keyword evidence="5" id="KW-1185">Reference proteome</keyword>
<evidence type="ECO:0000313" key="4">
    <source>
        <dbReference type="EMBL" id="CAG7622863.1"/>
    </source>
</evidence>
<dbReference type="GO" id="GO:0008610">
    <property type="term" value="P:lipid biosynthetic process"/>
    <property type="evidence" value="ECO:0007669"/>
    <property type="project" value="UniProtKB-ARBA"/>
</dbReference>
<feature type="transmembrane region" description="Helical" evidence="2">
    <location>
        <begin position="51"/>
        <end position="70"/>
    </location>
</feature>
<feature type="compositionally biased region" description="Basic and acidic residues" evidence="1">
    <location>
        <begin position="361"/>
        <end position="371"/>
    </location>
</feature>
<keyword evidence="2" id="KW-0472">Membrane</keyword>
<dbReference type="GO" id="GO:0016717">
    <property type="term" value="F:oxidoreductase activity, acting on paired donors, with oxidation of a pair of donors resulting in the reduction of molecular oxygen to two molecules of water"/>
    <property type="evidence" value="ECO:0007669"/>
    <property type="project" value="TreeGrafter"/>
</dbReference>
<dbReference type="EMBL" id="CAJVAS010000009">
    <property type="protein sequence ID" value="CAG7622863.1"/>
    <property type="molecule type" value="Genomic_DNA"/>
</dbReference>
<gene>
    <name evidence="4" type="ORF">PAESOLCIP111_02452</name>
</gene>
<feature type="compositionally biased region" description="Low complexity" evidence="1">
    <location>
        <begin position="372"/>
        <end position="387"/>
    </location>
</feature>
<dbReference type="PANTHER" id="PTHR19353">
    <property type="entry name" value="FATTY ACID DESATURASE 2"/>
    <property type="match status" value="1"/>
</dbReference>
<dbReference type="PANTHER" id="PTHR19353:SF19">
    <property type="entry name" value="DELTA(5) FATTY ACID DESATURASE C-RELATED"/>
    <property type="match status" value="1"/>
</dbReference>
<organism evidence="4 5">
    <name type="scientific">Paenibacillus solanacearum</name>
    <dbReference type="NCBI Taxonomy" id="2048548"/>
    <lineage>
        <taxon>Bacteria</taxon>
        <taxon>Bacillati</taxon>
        <taxon>Bacillota</taxon>
        <taxon>Bacilli</taxon>
        <taxon>Bacillales</taxon>
        <taxon>Paenibacillaceae</taxon>
        <taxon>Paenibacillus</taxon>
    </lineage>
</organism>
<dbReference type="AlphaFoldDB" id="A0A916K0R4"/>
<dbReference type="Pfam" id="PF00487">
    <property type="entry name" value="FA_desaturase"/>
    <property type="match status" value="1"/>
</dbReference>
<evidence type="ECO:0000256" key="2">
    <source>
        <dbReference type="SAM" id="Phobius"/>
    </source>
</evidence>
<reference evidence="4" key="1">
    <citation type="submission" date="2021-06" db="EMBL/GenBank/DDBJ databases">
        <authorList>
            <person name="Criscuolo A."/>
        </authorList>
    </citation>
    <scope>NUCLEOTIDE SEQUENCE</scope>
    <source>
        <strain evidence="4">CIP111600</strain>
    </source>
</reference>
<dbReference type="InterPro" id="IPR005804">
    <property type="entry name" value="FA_desaturase_dom"/>
</dbReference>
<dbReference type="InterPro" id="IPR012171">
    <property type="entry name" value="Fatty_acid_desaturase"/>
</dbReference>
<sequence>MTQTAERRNYSLAGPENERAQAKGLADAQWYTSPVPRARLKQLMQRKDGPAIRDTIIWFAALIAAGVWAYQAWGTWWAVPAFALYGILYATPADSRWHECGHGTAFKTAWMNEAVYQIASFMVLRSATPWRWSHARHHSDTYIVGRDPEILTERPPIWRIIVMQIFHLYGGPLEIKRFALHCFGRVDKEENEYIPASERRKAYLEARIYLLILLSVAAGSVYAGSMLPLMLIGLPSFYGSMIVLLFGMTQHLGLCEDVLDHRLNTRTVYMNPILRFLYWNMNYHIEHHMFPLVPYHALPRLHEEMKADCPPACRSFTSALVEVVTALIRQRKDPSYTVLRPLPSTARPYKYGPEGGMPKEQAGKGTERETETGTAQAAATGGMTHGM</sequence>
<protein>
    <recommendedName>
        <fullName evidence="3">Fatty acid desaturase domain-containing protein</fullName>
    </recommendedName>
</protein>
<keyword evidence="2" id="KW-1133">Transmembrane helix</keyword>
<feature type="transmembrane region" description="Helical" evidence="2">
    <location>
        <begin position="76"/>
        <end position="93"/>
    </location>
</feature>
<evidence type="ECO:0000256" key="1">
    <source>
        <dbReference type="SAM" id="MobiDB-lite"/>
    </source>
</evidence>
<dbReference type="Proteomes" id="UP000693672">
    <property type="component" value="Unassembled WGS sequence"/>
</dbReference>
<feature type="domain" description="Fatty acid desaturase" evidence="3">
    <location>
        <begin position="75"/>
        <end position="316"/>
    </location>
</feature>
<feature type="transmembrane region" description="Helical" evidence="2">
    <location>
        <begin position="208"/>
        <end position="231"/>
    </location>
</feature>
<feature type="region of interest" description="Disordered" evidence="1">
    <location>
        <begin position="347"/>
        <end position="387"/>
    </location>
</feature>
<comment type="caution">
    <text evidence="4">The sequence shown here is derived from an EMBL/GenBank/DDBJ whole genome shotgun (WGS) entry which is preliminary data.</text>
</comment>
<name>A0A916K0R4_9BACL</name>
<dbReference type="InterPro" id="IPR039393">
    <property type="entry name" value="Rhizopine-oxygenase-like"/>
</dbReference>